<proteinExistence type="inferred from homology"/>
<dbReference type="Pfam" id="PF07927">
    <property type="entry name" value="HicA_toxin"/>
    <property type="match status" value="1"/>
</dbReference>
<keyword evidence="6" id="KW-0694">RNA-binding</keyword>
<evidence type="ECO:0000256" key="3">
    <source>
        <dbReference type="ARBA" id="ARBA00022722"/>
    </source>
</evidence>
<protein>
    <submittedName>
        <fullName evidence="8">YcfA family protein</fullName>
    </submittedName>
</protein>
<keyword evidence="2" id="KW-1277">Toxin-antitoxin system</keyword>
<comment type="similarity">
    <text evidence="1">Belongs to the HicA mRNA interferase family.</text>
</comment>
<accession>A0A0G1BHB5</accession>
<dbReference type="GO" id="GO:0016787">
    <property type="term" value="F:hydrolase activity"/>
    <property type="evidence" value="ECO:0007669"/>
    <property type="project" value="UniProtKB-KW"/>
</dbReference>
<keyword evidence="7" id="KW-0346">Stress response</keyword>
<name>A0A0G1BHB5_9BACT</name>
<evidence type="ECO:0000256" key="7">
    <source>
        <dbReference type="ARBA" id="ARBA00023016"/>
    </source>
</evidence>
<dbReference type="PANTHER" id="PTHR34873">
    <property type="entry name" value="SSR1766 PROTEIN"/>
    <property type="match status" value="1"/>
</dbReference>
<evidence type="ECO:0000313" key="9">
    <source>
        <dbReference type="Proteomes" id="UP000033867"/>
    </source>
</evidence>
<dbReference type="Gene3D" id="3.30.920.30">
    <property type="entry name" value="Hypothetical protein"/>
    <property type="match status" value="1"/>
</dbReference>
<reference evidence="8 9" key="1">
    <citation type="journal article" date="2015" name="Nature">
        <title>rRNA introns, odd ribosomes, and small enigmatic genomes across a large radiation of phyla.</title>
        <authorList>
            <person name="Brown C.T."/>
            <person name="Hug L.A."/>
            <person name="Thomas B.C."/>
            <person name="Sharon I."/>
            <person name="Castelle C.J."/>
            <person name="Singh A."/>
            <person name="Wilkins M.J."/>
            <person name="Williams K.H."/>
            <person name="Banfield J.F."/>
        </authorList>
    </citation>
    <scope>NUCLEOTIDE SEQUENCE [LARGE SCALE GENOMIC DNA]</scope>
</reference>
<organism evidence="8 9">
    <name type="scientific">Candidatus Magasanikbacteria bacterium GW2011_GWE2_42_7</name>
    <dbReference type="NCBI Taxonomy" id="1619052"/>
    <lineage>
        <taxon>Bacteria</taxon>
        <taxon>Candidatus Magasanikiibacteriota</taxon>
    </lineage>
</organism>
<evidence type="ECO:0000256" key="6">
    <source>
        <dbReference type="ARBA" id="ARBA00022884"/>
    </source>
</evidence>
<evidence type="ECO:0000256" key="1">
    <source>
        <dbReference type="ARBA" id="ARBA00006620"/>
    </source>
</evidence>
<gene>
    <name evidence="8" type="ORF">UV42_C0005G0044</name>
</gene>
<sequence length="61" mass="6631">MSGKEVIKLLKQQGWQVGRVSGSHYIIVKDGTHSIPVPVHANKDISKGLLHAIFKQAGITL</sequence>
<dbReference type="GO" id="GO:0004519">
    <property type="term" value="F:endonuclease activity"/>
    <property type="evidence" value="ECO:0007669"/>
    <property type="project" value="UniProtKB-KW"/>
</dbReference>
<dbReference type="PANTHER" id="PTHR34873:SF3">
    <property type="entry name" value="ADDICTION MODULE TOXIN, HICA FAMILY"/>
    <property type="match status" value="1"/>
</dbReference>
<dbReference type="EMBL" id="LCEK01000005">
    <property type="protein sequence ID" value="KKS72727.1"/>
    <property type="molecule type" value="Genomic_DNA"/>
</dbReference>
<evidence type="ECO:0000256" key="4">
    <source>
        <dbReference type="ARBA" id="ARBA00022759"/>
    </source>
</evidence>
<dbReference type="GO" id="GO:0003729">
    <property type="term" value="F:mRNA binding"/>
    <property type="evidence" value="ECO:0007669"/>
    <property type="project" value="InterPro"/>
</dbReference>
<dbReference type="Proteomes" id="UP000033867">
    <property type="component" value="Unassembled WGS sequence"/>
</dbReference>
<evidence type="ECO:0000256" key="2">
    <source>
        <dbReference type="ARBA" id="ARBA00022649"/>
    </source>
</evidence>
<keyword evidence="5" id="KW-0378">Hydrolase</keyword>
<dbReference type="AlphaFoldDB" id="A0A0G1BHB5"/>
<evidence type="ECO:0000256" key="5">
    <source>
        <dbReference type="ARBA" id="ARBA00022801"/>
    </source>
</evidence>
<evidence type="ECO:0000313" key="8">
    <source>
        <dbReference type="EMBL" id="KKS72727.1"/>
    </source>
</evidence>
<keyword evidence="3" id="KW-0540">Nuclease</keyword>
<dbReference type="SUPFAM" id="SSF54786">
    <property type="entry name" value="YcfA/nrd intein domain"/>
    <property type="match status" value="1"/>
</dbReference>
<dbReference type="InterPro" id="IPR012933">
    <property type="entry name" value="HicA_mRNA_interferase"/>
</dbReference>
<dbReference type="InterPro" id="IPR038570">
    <property type="entry name" value="HicA_sf"/>
</dbReference>
<comment type="caution">
    <text evidence="8">The sequence shown here is derived from an EMBL/GenBank/DDBJ whole genome shotgun (WGS) entry which is preliminary data.</text>
</comment>
<keyword evidence="4" id="KW-0255">Endonuclease</keyword>